<evidence type="ECO:0000256" key="1">
    <source>
        <dbReference type="SAM" id="MobiDB-lite"/>
    </source>
</evidence>
<gene>
    <name evidence="3" type="ORF">MCOR_44679</name>
</gene>
<organism evidence="3 4">
    <name type="scientific">Mytilus coruscus</name>
    <name type="common">Sea mussel</name>
    <dbReference type="NCBI Taxonomy" id="42192"/>
    <lineage>
        <taxon>Eukaryota</taxon>
        <taxon>Metazoa</taxon>
        <taxon>Spiralia</taxon>
        <taxon>Lophotrochozoa</taxon>
        <taxon>Mollusca</taxon>
        <taxon>Bivalvia</taxon>
        <taxon>Autobranchia</taxon>
        <taxon>Pteriomorphia</taxon>
        <taxon>Mytilida</taxon>
        <taxon>Mytiloidea</taxon>
        <taxon>Mytilidae</taxon>
        <taxon>Mytilinae</taxon>
        <taxon>Mytilus</taxon>
    </lineage>
</organism>
<feature type="compositionally biased region" description="Low complexity" evidence="1">
    <location>
        <begin position="563"/>
        <end position="575"/>
    </location>
</feature>
<dbReference type="PANTHER" id="PTHR46825:SF15">
    <property type="entry name" value="BETA-LACTAMASE-RELATED DOMAIN-CONTAINING PROTEIN"/>
    <property type="match status" value="1"/>
</dbReference>
<reference evidence="3 4" key="1">
    <citation type="submission" date="2020-06" db="EMBL/GenBank/DDBJ databases">
        <authorList>
            <person name="Li R."/>
            <person name="Bekaert M."/>
        </authorList>
    </citation>
    <scope>NUCLEOTIDE SEQUENCE [LARGE SCALE GENOMIC DNA]</scope>
    <source>
        <strain evidence="4">wild</strain>
    </source>
</reference>
<evidence type="ECO:0000259" key="2">
    <source>
        <dbReference type="Pfam" id="PF00144"/>
    </source>
</evidence>
<name>A0A6J8DV56_MYTCO</name>
<dbReference type="OrthoDB" id="5946976at2759"/>
<feature type="compositionally biased region" description="Polar residues" evidence="1">
    <location>
        <begin position="428"/>
        <end position="440"/>
    </location>
</feature>
<dbReference type="InterPro" id="IPR001466">
    <property type="entry name" value="Beta-lactam-related"/>
</dbReference>
<protein>
    <submittedName>
        <fullName evidence="3">Gigasin-6</fullName>
    </submittedName>
</protein>
<dbReference type="AlphaFoldDB" id="A0A6J8DV56"/>
<feature type="compositionally biased region" description="Polar residues" evidence="1">
    <location>
        <begin position="550"/>
        <end position="560"/>
    </location>
</feature>
<feature type="region of interest" description="Disordered" evidence="1">
    <location>
        <begin position="375"/>
        <end position="642"/>
    </location>
</feature>
<keyword evidence="4" id="KW-1185">Reference proteome</keyword>
<feature type="compositionally biased region" description="Polar residues" evidence="1">
    <location>
        <begin position="485"/>
        <end position="509"/>
    </location>
</feature>
<feature type="compositionally biased region" description="Basic and acidic residues" evidence="1">
    <location>
        <begin position="464"/>
        <end position="482"/>
    </location>
</feature>
<dbReference type="SUPFAM" id="SSF56601">
    <property type="entry name" value="beta-lactamase/transpeptidase-like"/>
    <property type="match status" value="1"/>
</dbReference>
<sequence>MGIPMHNFIRFDSTLNRKNLIRRLKELKPRGRFRDSFYYSNIMYGQAARLAEKIGKAKYEDLVKNHLFQKLGMTDSDFFTTANESLIDLAQGYLDVYGELHPVPFELSRRWSDLCGANCILSSAVDMAKWMMFHLSHGKNQDGRRVMSEDALEDTHRPENVLAKSSLSKYYTKPNVPETFSQTGYALGWRTGHYRGYNILTHTGSSWGYKNMITLFPDMDVGIYTAMTGDDDDFLFRYSLHQYLADMYLGITPWLNSTLICSFPDPWLPVKPKRKKPTIKKNLMPKRKLDDYLGIYANPAYGKVDVFILDEVNNTNKLIAEYGYTDLILYPKSSKDDFFFETDGIAAMLINFGTIQFKSTNGVIDKMRIPSFEPKDPPIFKRIDKPVSDPQVVPKDPLVPSEKLSQKDSISSGSGGKGTETSLLTKTPVSEPQNVPQKSTGPEKTKLQGKTDVSKGETTNNAITKEEPDLINTETRKTRVENVPDNLSENQPDLSNTETVLPSKSVSTDQRTEIGVKNVNSDLPKPDQSGQMNKGAKNTRKVDIKIPVKSESSADSSNVPLKTVTTKETVQTSTKQSRRQKQKPPPSNIQKNAETVSNPPPSNIQKTAETVSNLPPSNIQKKAETVSKPKPTVADKNPALPA</sequence>
<accession>A0A6J8DV56</accession>
<dbReference type="PANTHER" id="PTHR46825">
    <property type="entry name" value="D-ALANYL-D-ALANINE-CARBOXYPEPTIDASE/ENDOPEPTIDASE AMPH"/>
    <property type="match status" value="1"/>
</dbReference>
<feature type="compositionally biased region" description="Basic and acidic residues" evidence="1">
    <location>
        <begin position="375"/>
        <end position="387"/>
    </location>
</feature>
<feature type="compositionally biased region" description="Polar residues" evidence="1">
    <location>
        <begin position="588"/>
        <end position="620"/>
    </location>
</feature>
<proteinExistence type="predicted"/>
<feature type="domain" description="Beta-lactamase-related" evidence="2">
    <location>
        <begin position="18"/>
        <end position="232"/>
    </location>
</feature>
<dbReference type="Gene3D" id="2.40.128.600">
    <property type="match status" value="1"/>
</dbReference>
<evidence type="ECO:0000313" key="3">
    <source>
        <dbReference type="EMBL" id="CAC5411617.1"/>
    </source>
</evidence>
<dbReference type="Gene3D" id="3.40.710.10">
    <property type="entry name" value="DD-peptidase/beta-lactamase superfamily"/>
    <property type="match status" value="1"/>
</dbReference>
<evidence type="ECO:0000313" key="4">
    <source>
        <dbReference type="Proteomes" id="UP000507470"/>
    </source>
</evidence>
<dbReference type="Pfam" id="PF00144">
    <property type="entry name" value="Beta-lactamase"/>
    <property type="match status" value="1"/>
</dbReference>
<dbReference type="EMBL" id="CACVKT020007878">
    <property type="protein sequence ID" value="CAC5411617.1"/>
    <property type="molecule type" value="Genomic_DNA"/>
</dbReference>
<dbReference type="InterPro" id="IPR050491">
    <property type="entry name" value="AmpC-like"/>
</dbReference>
<dbReference type="InterPro" id="IPR012338">
    <property type="entry name" value="Beta-lactam/transpept-like"/>
</dbReference>
<dbReference type="Proteomes" id="UP000507470">
    <property type="component" value="Unassembled WGS sequence"/>
</dbReference>